<dbReference type="KEGG" id="nno:NONO_c27170"/>
<keyword evidence="3" id="KW-0520">NAD</keyword>
<dbReference type="Proteomes" id="UP000019150">
    <property type="component" value="Chromosome"/>
</dbReference>
<feature type="domain" description="Ketoreductase" evidence="4">
    <location>
        <begin position="7"/>
        <end position="191"/>
    </location>
</feature>
<dbReference type="RefSeq" id="WP_025348980.1">
    <property type="nucleotide sequence ID" value="NZ_CP006850.1"/>
</dbReference>
<keyword evidence="2 5" id="KW-0560">Oxidoreductase</keyword>
<dbReference type="HOGENOM" id="CLU_010194_1_2_11"/>
<evidence type="ECO:0000256" key="2">
    <source>
        <dbReference type="ARBA" id="ARBA00023002"/>
    </source>
</evidence>
<keyword evidence="6" id="KW-1185">Reference proteome</keyword>
<dbReference type="SUPFAM" id="SSF51735">
    <property type="entry name" value="NAD(P)-binding Rossmann-fold domains"/>
    <property type="match status" value="1"/>
</dbReference>
<dbReference type="InterPro" id="IPR002347">
    <property type="entry name" value="SDR_fam"/>
</dbReference>
<dbReference type="CDD" id="cd05233">
    <property type="entry name" value="SDR_c"/>
    <property type="match status" value="1"/>
</dbReference>
<dbReference type="eggNOG" id="COG1028">
    <property type="taxonomic scope" value="Bacteria"/>
</dbReference>
<dbReference type="EMBL" id="CP006850">
    <property type="protein sequence ID" value="AHH17509.1"/>
    <property type="molecule type" value="Genomic_DNA"/>
</dbReference>
<dbReference type="AlphaFoldDB" id="W5TED1"/>
<dbReference type="PATRIC" id="fig|1415166.3.peg.2785"/>
<dbReference type="PANTHER" id="PTHR24321:SF8">
    <property type="entry name" value="ESTRADIOL 17-BETA-DEHYDROGENASE 8-RELATED"/>
    <property type="match status" value="1"/>
</dbReference>
<dbReference type="InterPro" id="IPR020904">
    <property type="entry name" value="Sc_DH/Rdtase_CS"/>
</dbReference>
<evidence type="ECO:0000259" key="4">
    <source>
        <dbReference type="SMART" id="SM00822"/>
    </source>
</evidence>
<evidence type="ECO:0000313" key="5">
    <source>
        <dbReference type="EMBL" id="AHH17509.1"/>
    </source>
</evidence>
<dbReference type="InterPro" id="IPR036291">
    <property type="entry name" value="NAD(P)-bd_dom_sf"/>
</dbReference>
<evidence type="ECO:0000313" key="6">
    <source>
        <dbReference type="Proteomes" id="UP000019150"/>
    </source>
</evidence>
<comment type="similarity">
    <text evidence="1">Belongs to the short-chain dehydrogenases/reductases (SDR) family.</text>
</comment>
<dbReference type="SMART" id="SM00822">
    <property type="entry name" value="PKS_KR"/>
    <property type="match status" value="1"/>
</dbReference>
<dbReference type="STRING" id="1415166.NONO_c27170"/>
<organism evidence="5 6">
    <name type="scientific">Nocardia nova SH22a</name>
    <dbReference type="NCBI Taxonomy" id="1415166"/>
    <lineage>
        <taxon>Bacteria</taxon>
        <taxon>Bacillati</taxon>
        <taxon>Actinomycetota</taxon>
        <taxon>Actinomycetes</taxon>
        <taxon>Mycobacteriales</taxon>
        <taxon>Nocardiaceae</taxon>
        <taxon>Nocardia</taxon>
    </lineage>
</organism>
<dbReference type="EC" id="1.-.-.-" evidence="5"/>
<dbReference type="Pfam" id="PF13561">
    <property type="entry name" value="adh_short_C2"/>
    <property type="match status" value="1"/>
</dbReference>
<gene>
    <name evidence="5" type="primary">bacC</name>
    <name evidence="5" type="ORF">NONO_c27170</name>
</gene>
<name>W5TED1_9NOCA</name>
<protein>
    <submittedName>
        <fullName evidence="5">Bacilysin biosynthesis oxidoreductase BacC</fullName>
        <ecNumber evidence="5">1.-.-.-</ecNumber>
    </submittedName>
</protein>
<sequence>MSRFDDKVVFITGGVRGIGAAATDRFLAEGATVVAADISEETFEDFRKEHAEAGDRLQVVTADVTDAASVESAVAAAVDRHGGIDATVANAGLALAGTILETSVEDWRKTFEVDVNGVFNTARAVLPHLIRRRGALVTTASICGIAGDFGIAAYSAAKGAVVNLTRSLAVDYGRHGVRVNAVAPGPVLTDRMAAFLETNAPLRATFDERTPLGRIVTPHEVAATMAFLASGDASGISGVILPVDGGLTAWTGMPPTI</sequence>
<dbReference type="GO" id="GO:0016491">
    <property type="term" value="F:oxidoreductase activity"/>
    <property type="evidence" value="ECO:0007669"/>
    <property type="project" value="UniProtKB-KW"/>
</dbReference>
<dbReference type="OrthoDB" id="7064009at2"/>
<dbReference type="Gene3D" id="3.40.50.720">
    <property type="entry name" value="NAD(P)-binding Rossmann-like Domain"/>
    <property type="match status" value="1"/>
</dbReference>
<dbReference type="FunFam" id="3.40.50.720:FF:000084">
    <property type="entry name" value="Short-chain dehydrogenase reductase"/>
    <property type="match status" value="1"/>
</dbReference>
<proteinExistence type="inferred from homology"/>
<dbReference type="PROSITE" id="PS00061">
    <property type="entry name" value="ADH_SHORT"/>
    <property type="match status" value="1"/>
</dbReference>
<dbReference type="PRINTS" id="PR00081">
    <property type="entry name" value="GDHRDH"/>
</dbReference>
<dbReference type="InterPro" id="IPR057326">
    <property type="entry name" value="KR_dom"/>
</dbReference>
<accession>W5TED1</accession>
<reference evidence="5 6" key="1">
    <citation type="journal article" date="2014" name="Appl. Environ. Microbiol.">
        <title>Insights into the Microbial Degradation of Rubber and Gutta-Percha by Analysis of the Complete Genome of Nocardia nova SH22a.</title>
        <authorList>
            <person name="Luo Q."/>
            <person name="Hiessl S."/>
            <person name="Poehlein A."/>
            <person name="Daniel R."/>
            <person name="Steinbuchel A."/>
        </authorList>
    </citation>
    <scope>NUCLEOTIDE SEQUENCE [LARGE SCALE GENOMIC DNA]</scope>
    <source>
        <strain evidence="5">SH22a</strain>
    </source>
</reference>
<dbReference type="PRINTS" id="PR00080">
    <property type="entry name" value="SDRFAMILY"/>
</dbReference>
<dbReference type="PANTHER" id="PTHR24321">
    <property type="entry name" value="DEHYDROGENASES, SHORT CHAIN"/>
    <property type="match status" value="1"/>
</dbReference>
<evidence type="ECO:0000256" key="1">
    <source>
        <dbReference type="ARBA" id="ARBA00006484"/>
    </source>
</evidence>
<evidence type="ECO:0000256" key="3">
    <source>
        <dbReference type="ARBA" id="ARBA00023027"/>
    </source>
</evidence>